<dbReference type="SUPFAM" id="SSF50156">
    <property type="entry name" value="PDZ domain-like"/>
    <property type="match status" value="2"/>
</dbReference>
<organism evidence="1 2">
    <name type="scientific">Desmophyllum pertusum</name>
    <dbReference type="NCBI Taxonomy" id="174260"/>
    <lineage>
        <taxon>Eukaryota</taxon>
        <taxon>Metazoa</taxon>
        <taxon>Cnidaria</taxon>
        <taxon>Anthozoa</taxon>
        <taxon>Hexacorallia</taxon>
        <taxon>Scleractinia</taxon>
        <taxon>Caryophylliina</taxon>
        <taxon>Caryophylliidae</taxon>
        <taxon>Desmophyllum</taxon>
    </lineage>
</organism>
<accession>A0A9W9YN06</accession>
<protein>
    <recommendedName>
        <fullName evidence="3">PDZ domain-containing protein</fullName>
    </recommendedName>
</protein>
<evidence type="ECO:0008006" key="3">
    <source>
        <dbReference type="Google" id="ProtNLM"/>
    </source>
</evidence>
<dbReference type="EMBL" id="MU827335">
    <property type="protein sequence ID" value="KAJ7353969.1"/>
    <property type="molecule type" value="Genomic_DNA"/>
</dbReference>
<name>A0A9W9YN06_9CNID</name>
<dbReference type="OrthoDB" id="6051850at2759"/>
<proteinExistence type="predicted"/>
<sequence>MLEAGDWITSINGTSTTDRDKTFLEKVIAACQRDVLILVIRKPTEHQEFNLWDQNLVTVDIKNIRRMLPFTLGIFHPDINDSNKTIALVDSIEVQKKYLKGRLKRGDKVIAINKHRLEDKTYQELQQIIHQLNPQQQFKLTIERRQWRQDGMFPYKGASGHNVYMCA</sequence>
<dbReference type="Gene3D" id="2.30.42.10">
    <property type="match status" value="1"/>
</dbReference>
<gene>
    <name evidence="1" type="ORF">OS493_030812</name>
</gene>
<comment type="caution">
    <text evidence="1">The sequence shown here is derived from an EMBL/GenBank/DDBJ whole genome shotgun (WGS) entry which is preliminary data.</text>
</comment>
<dbReference type="AlphaFoldDB" id="A0A9W9YN06"/>
<evidence type="ECO:0000313" key="2">
    <source>
        <dbReference type="Proteomes" id="UP001163046"/>
    </source>
</evidence>
<evidence type="ECO:0000313" key="1">
    <source>
        <dbReference type="EMBL" id="KAJ7353969.1"/>
    </source>
</evidence>
<keyword evidence="2" id="KW-1185">Reference proteome</keyword>
<dbReference type="Proteomes" id="UP001163046">
    <property type="component" value="Unassembled WGS sequence"/>
</dbReference>
<reference evidence="1" key="1">
    <citation type="submission" date="2023-01" db="EMBL/GenBank/DDBJ databases">
        <title>Genome assembly of the deep-sea coral Lophelia pertusa.</title>
        <authorList>
            <person name="Herrera S."/>
            <person name="Cordes E."/>
        </authorList>
    </citation>
    <scope>NUCLEOTIDE SEQUENCE</scope>
    <source>
        <strain evidence="1">USNM1676648</strain>
        <tissue evidence="1">Polyp</tissue>
    </source>
</reference>
<dbReference type="InterPro" id="IPR036034">
    <property type="entry name" value="PDZ_sf"/>
</dbReference>